<dbReference type="EMBL" id="SHKO01000001">
    <property type="protein sequence ID" value="RZT98288.1"/>
    <property type="molecule type" value="Genomic_DNA"/>
</dbReference>
<dbReference type="PANTHER" id="PTHR30158:SF26">
    <property type="entry name" value="RESISTANCE-NODULATION-CELL DIVISION (RND) MULTIDRUG EFFLUX MEMBRANE FUSION PROTEIN MEXE"/>
    <property type="match status" value="1"/>
</dbReference>
<dbReference type="Pfam" id="PF25876">
    <property type="entry name" value="HH_MFP_RND"/>
    <property type="match status" value="1"/>
</dbReference>
<dbReference type="GO" id="GO:0030313">
    <property type="term" value="C:cell envelope"/>
    <property type="evidence" value="ECO:0007669"/>
    <property type="project" value="UniProtKB-SubCell"/>
</dbReference>
<feature type="domain" description="Multidrug resistance protein MdtA-like beta-barrel" evidence="5">
    <location>
        <begin position="217"/>
        <end position="303"/>
    </location>
</feature>
<evidence type="ECO:0000259" key="4">
    <source>
        <dbReference type="Pfam" id="PF25917"/>
    </source>
</evidence>
<dbReference type="Pfam" id="PF25989">
    <property type="entry name" value="YknX_C"/>
    <property type="match status" value="1"/>
</dbReference>
<evidence type="ECO:0000313" key="7">
    <source>
        <dbReference type="EMBL" id="RZT98288.1"/>
    </source>
</evidence>
<evidence type="ECO:0000256" key="1">
    <source>
        <dbReference type="ARBA" id="ARBA00004196"/>
    </source>
</evidence>
<dbReference type="Pfam" id="PF25917">
    <property type="entry name" value="BSH_RND"/>
    <property type="match status" value="1"/>
</dbReference>
<dbReference type="InterPro" id="IPR006143">
    <property type="entry name" value="RND_pump_MFP"/>
</dbReference>
<comment type="similarity">
    <text evidence="2">Belongs to the membrane fusion protein (MFP) (TC 8.A.1) family.</text>
</comment>
<dbReference type="SUPFAM" id="SSF111369">
    <property type="entry name" value="HlyD-like secretion proteins"/>
    <property type="match status" value="1"/>
</dbReference>
<protein>
    <submittedName>
        <fullName evidence="7">Multidrug efflux system membrane fusion protein</fullName>
    </submittedName>
</protein>
<dbReference type="NCBIfam" id="TIGR01730">
    <property type="entry name" value="RND_mfp"/>
    <property type="match status" value="1"/>
</dbReference>
<comment type="caution">
    <text evidence="7">The sequence shown here is derived from an EMBL/GenBank/DDBJ whole genome shotgun (WGS) entry which is preliminary data.</text>
</comment>
<dbReference type="GO" id="GO:0022857">
    <property type="term" value="F:transmembrane transporter activity"/>
    <property type="evidence" value="ECO:0007669"/>
    <property type="project" value="InterPro"/>
</dbReference>
<dbReference type="InterPro" id="IPR058624">
    <property type="entry name" value="MdtA-like_HH"/>
</dbReference>
<accession>A0A4Q7VQ52</accession>
<comment type="subcellular location">
    <subcellularLocation>
        <location evidence="1">Cell envelope</location>
    </subcellularLocation>
</comment>
<dbReference type="Gene3D" id="2.40.420.20">
    <property type="match status" value="1"/>
</dbReference>
<dbReference type="Gene3D" id="2.40.50.100">
    <property type="match status" value="1"/>
</dbReference>
<organism evidence="7 8">
    <name type="scientific">Advenella incenata</name>
    <dbReference type="NCBI Taxonomy" id="267800"/>
    <lineage>
        <taxon>Bacteria</taxon>
        <taxon>Pseudomonadati</taxon>
        <taxon>Pseudomonadota</taxon>
        <taxon>Betaproteobacteria</taxon>
        <taxon>Burkholderiales</taxon>
        <taxon>Alcaligenaceae</taxon>
    </lineage>
</organism>
<dbReference type="GO" id="GO:0005886">
    <property type="term" value="C:plasma membrane"/>
    <property type="evidence" value="ECO:0007669"/>
    <property type="project" value="TreeGrafter"/>
</dbReference>
<feature type="domain" description="Multidrug resistance protein MdtA-like alpha-helical hairpin" evidence="3">
    <location>
        <begin position="109"/>
        <end position="178"/>
    </location>
</feature>
<reference evidence="7 8" key="1">
    <citation type="submission" date="2019-02" db="EMBL/GenBank/DDBJ databases">
        <title>Genomic Encyclopedia of Type Strains, Phase IV (KMG-IV): sequencing the most valuable type-strain genomes for metagenomic binning, comparative biology and taxonomic classification.</title>
        <authorList>
            <person name="Goeker M."/>
        </authorList>
    </citation>
    <scope>NUCLEOTIDE SEQUENCE [LARGE SCALE GENOMIC DNA]</scope>
    <source>
        <strain evidence="7 8">DSM 23814</strain>
    </source>
</reference>
<name>A0A4Q7VQ52_9BURK</name>
<dbReference type="GO" id="GO:0046677">
    <property type="term" value="P:response to antibiotic"/>
    <property type="evidence" value="ECO:0007669"/>
    <property type="project" value="TreeGrafter"/>
</dbReference>
<dbReference type="InterPro" id="IPR058637">
    <property type="entry name" value="YknX-like_C"/>
</dbReference>
<dbReference type="InterPro" id="IPR058626">
    <property type="entry name" value="MdtA-like_b-barrel"/>
</dbReference>
<dbReference type="Gene3D" id="1.10.287.470">
    <property type="entry name" value="Helix hairpin bin"/>
    <property type="match status" value="1"/>
</dbReference>
<gene>
    <name evidence="7" type="ORF">EV681_0064</name>
</gene>
<feature type="domain" description="Multidrug resistance protein MdtA-like barrel-sandwich hybrid" evidence="4">
    <location>
        <begin position="68"/>
        <end position="210"/>
    </location>
</feature>
<dbReference type="Gene3D" id="2.40.30.170">
    <property type="match status" value="1"/>
</dbReference>
<keyword evidence="8" id="KW-1185">Reference proteome</keyword>
<evidence type="ECO:0000256" key="2">
    <source>
        <dbReference type="ARBA" id="ARBA00009477"/>
    </source>
</evidence>
<evidence type="ECO:0000313" key="8">
    <source>
        <dbReference type="Proteomes" id="UP000293398"/>
    </source>
</evidence>
<dbReference type="Proteomes" id="UP000293398">
    <property type="component" value="Unassembled WGS sequence"/>
</dbReference>
<evidence type="ECO:0000259" key="6">
    <source>
        <dbReference type="Pfam" id="PF25989"/>
    </source>
</evidence>
<sequence>MYSSIMSYRKRPILAAWVVIAITVMMLTGCSDQPQTASMPPPSVSVAQVALQDVRLWDDYNGRINAVETVKLRPRVSGYIERVAFTEGSQVYKGDVLFVIDARSYRTVLAQAKAQLARARAHASQSASEAKRAQVLVAQRAVSTEMYEQRRTAAAVAQTDAQAAEAAVSAALLNVEWTQVRAPISGLAGRAEVTAGNLVSADDAGSVLTTLVSQDKVYVYFNADESAFLHYAQMARNGRRGSDLDGKLPVQVGLSDEDGFPHRGTVDFLDNQIDSNTGTIRMRAVLDNKDGALTPGLFARVRLLGSGQFDALLINDKAVLTDQDRKYVWVVDEKGKAQRHDVKLGRKANGLRIVESGLAPGDKVIVDGVDKVYMPGLPVDAKAVPMQPIAANVANN</sequence>
<dbReference type="InterPro" id="IPR058625">
    <property type="entry name" value="MdtA-like_BSH"/>
</dbReference>
<feature type="domain" description="YknX-like C-terminal permuted SH3-like" evidence="6">
    <location>
        <begin position="316"/>
        <end position="372"/>
    </location>
</feature>
<evidence type="ECO:0000259" key="3">
    <source>
        <dbReference type="Pfam" id="PF25876"/>
    </source>
</evidence>
<dbReference type="Pfam" id="PF25944">
    <property type="entry name" value="Beta-barrel_RND"/>
    <property type="match status" value="1"/>
</dbReference>
<dbReference type="AlphaFoldDB" id="A0A4Q7VQ52"/>
<evidence type="ECO:0000259" key="5">
    <source>
        <dbReference type="Pfam" id="PF25944"/>
    </source>
</evidence>
<dbReference type="PANTHER" id="PTHR30158">
    <property type="entry name" value="ACRA/E-RELATED COMPONENT OF DRUG EFFLUX TRANSPORTER"/>
    <property type="match status" value="1"/>
</dbReference>
<dbReference type="FunFam" id="2.40.420.20:FF:000001">
    <property type="entry name" value="Efflux RND transporter periplasmic adaptor subunit"/>
    <property type="match status" value="1"/>
</dbReference>
<proteinExistence type="inferred from homology"/>